<dbReference type="InterPro" id="IPR000485">
    <property type="entry name" value="AsnC-type_HTH_dom"/>
</dbReference>
<sequence>MQGMSVSAPESPDSPGGRAGAPDSAELGEADLALAEALQMCPRAPWTRIAAAIGVDATTAARRWERLTATGLAWLTAYQTLPALTIGYVDVVCRPGALLGLTERLCGWPCAFSVERTSGPYQLSLGIDAHDLHELDSVVSTGLGGLTGVLSTRVAVCARIYREGSSWLARALTPEQRARLGGPGTAEPQGGRTPGADALVRALAADARRSCAELARDCGMSESAVRRRIGRMVRNRELVFRCDIANGRAGWPVIANYRINAPADRLDEVGRTLSALPETRLCAAVAGDYNLLLCAWLRTPSDCVDFEALISRRCPSIHVLERAITLHMPKRLGRLLDEDGVAVGRLPMMVAP</sequence>
<evidence type="ECO:0000313" key="6">
    <source>
        <dbReference type="EMBL" id="GAA2777910.1"/>
    </source>
</evidence>
<feature type="domain" description="HTH asnC-type" evidence="5">
    <location>
        <begin position="198"/>
        <end position="232"/>
    </location>
</feature>
<evidence type="ECO:0000256" key="1">
    <source>
        <dbReference type="ARBA" id="ARBA00023015"/>
    </source>
</evidence>
<gene>
    <name evidence="6" type="ORF">GCM10010470_08850</name>
</gene>
<keyword evidence="1" id="KW-0805">Transcription regulation</keyword>
<dbReference type="Gene3D" id="3.30.70.920">
    <property type="match status" value="1"/>
</dbReference>
<accession>A0ABN3V4V8</accession>
<evidence type="ECO:0000256" key="2">
    <source>
        <dbReference type="ARBA" id="ARBA00023125"/>
    </source>
</evidence>
<proteinExistence type="predicted"/>
<dbReference type="PANTHER" id="PTHR30154:SF34">
    <property type="entry name" value="TRANSCRIPTIONAL REGULATOR AZLB"/>
    <property type="match status" value="1"/>
</dbReference>
<dbReference type="InterPro" id="IPR036388">
    <property type="entry name" value="WH-like_DNA-bd_sf"/>
</dbReference>
<dbReference type="Gene3D" id="1.10.10.10">
    <property type="entry name" value="Winged helix-like DNA-binding domain superfamily/Winged helix DNA-binding domain"/>
    <property type="match status" value="2"/>
</dbReference>
<feature type="domain" description="HTH asnC-type" evidence="5">
    <location>
        <begin position="31"/>
        <end position="67"/>
    </location>
</feature>
<name>A0ABN3V4V8_9PSEU</name>
<evidence type="ECO:0000256" key="3">
    <source>
        <dbReference type="ARBA" id="ARBA00023163"/>
    </source>
</evidence>
<dbReference type="Proteomes" id="UP001500979">
    <property type="component" value="Unassembled WGS sequence"/>
</dbReference>
<dbReference type="Pfam" id="PF13404">
    <property type="entry name" value="HTH_AsnC-type"/>
    <property type="match status" value="2"/>
</dbReference>
<evidence type="ECO:0000313" key="7">
    <source>
        <dbReference type="Proteomes" id="UP001500979"/>
    </source>
</evidence>
<dbReference type="EMBL" id="BAAAUX010000004">
    <property type="protein sequence ID" value="GAA2777910.1"/>
    <property type="molecule type" value="Genomic_DNA"/>
</dbReference>
<keyword evidence="2" id="KW-0238">DNA-binding</keyword>
<comment type="caution">
    <text evidence="6">The sequence shown here is derived from an EMBL/GenBank/DDBJ whole genome shotgun (WGS) entry which is preliminary data.</text>
</comment>
<organism evidence="6 7">
    <name type="scientific">Saccharopolyspora taberi</name>
    <dbReference type="NCBI Taxonomy" id="60895"/>
    <lineage>
        <taxon>Bacteria</taxon>
        <taxon>Bacillati</taxon>
        <taxon>Actinomycetota</taxon>
        <taxon>Actinomycetes</taxon>
        <taxon>Pseudonocardiales</taxon>
        <taxon>Pseudonocardiaceae</taxon>
        <taxon>Saccharopolyspora</taxon>
    </lineage>
</organism>
<dbReference type="InterPro" id="IPR011008">
    <property type="entry name" value="Dimeric_a/b-barrel"/>
</dbReference>
<keyword evidence="7" id="KW-1185">Reference proteome</keyword>
<dbReference type="SUPFAM" id="SSF54909">
    <property type="entry name" value="Dimeric alpha+beta barrel"/>
    <property type="match status" value="2"/>
</dbReference>
<evidence type="ECO:0000256" key="4">
    <source>
        <dbReference type="SAM" id="MobiDB-lite"/>
    </source>
</evidence>
<dbReference type="InterPro" id="IPR019888">
    <property type="entry name" value="Tscrpt_reg_AsnC-like"/>
</dbReference>
<keyword evidence="3" id="KW-0804">Transcription</keyword>
<feature type="region of interest" description="Disordered" evidence="4">
    <location>
        <begin position="1"/>
        <end position="23"/>
    </location>
</feature>
<evidence type="ECO:0000259" key="5">
    <source>
        <dbReference type="Pfam" id="PF13404"/>
    </source>
</evidence>
<protein>
    <submittedName>
        <fullName evidence="6">Lrp/AsnC family transcriptional regulator</fullName>
    </submittedName>
</protein>
<reference evidence="6 7" key="1">
    <citation type="journal article" date="2019" name="Int. J. Syst. Evol. Microbiol.">
        <title>The Global Catalogue of Microorganisms (GCM) 10K type strain sequencing project: providing services to taxonomists for standard genome sequencing and annotation.</title>
        <authorList>
            <consortium name="The Broad Institute Genomics Platform"/>
            <consortium name="The Broad Institute Genome Sequencing Center for Infectious Disease"/>
            <person name="Wu L."/>
            <person name="Ma J."/>
        </authorList>
    </citation>
    <scope>NUCLEOTIDE SEQUENCE [LARGE SCALE GENOMIC DNA]</scope>
    <source>
        <strain evidence="6 7">JCM 9383</strain>
    </source>
</reference>
<dbReference type="PANTHER" id="PTHR30154">
    <property type="entry name" value="LEUCINE-RESPONSIVE REGULATORY PROTEIN"/>
    <property type="match status" value="1"/>
</dbReference>
<dbReference type="SMART" id="SM00344">
    <property type="entry name" value="HTH_ASNC"/>
    <property type="match status" value="1"/>
</dbReference>